<dbReference type="GO" id="GO:0004519">
    <property type="term" value="F:endonuclease activity"/>
    <property type="evidence" value="ECO:0007669"/>
    <property type="project" value="UniProtKB-KW"/>
</dbReference>
<dbReference type="PANTHER" id="PTHR33877">
    <property type="entry name" value="SLL1193 PROTEIN"/>
    <property type="match status" value="1"/>
</dbReference>
<dbReference type="GO" id="GO:0003676">
    <property type="term" value="F:nucleic acid binding"/>
    <property type="evidence" value="ECO:0007669"/>
    <property type="project" value="InterPro"/>
</dbReference>
<dbReference type="AlphaFoldDB" id="A0AAU6WIC1"/>
<dbReference type="KEGG" id="gey:QMQ05_02300"/>
<evidence type="ECO:0000259" key="1">
    <source>
        <dbReference type="SMART" id="SM00507"/>
    </source>
</evidence>
<name>A0AAU6WIC1_9MICC</name>
<sequence>MHRDGGKCCHCGSNTELQYDHIIPLSRGGSSNPENLQLLCGPCNRSKGANLTVRRLD</sequence>
<reference evidence="2 3" key="1">
    <citation type="submission" date="2023-05" db="EMBL/GenBank/DDBJ databases">
        <title>Glutamicibacter sp. B1, complete genome.</title>
        <authorList>
            <person name="Long Y.H."/>
            <person name="Fang T."/>
            <person name="Li X.Y."/>
        </authorList>
    </citation>
    <scope>NUCLEOTIDE SEQUENCE [LARGE SCALE GENOMIC DNA]</scope>
    <source>
        <strain evidence="2 3">B1</strain>
    </source>
</reference>
<dbReference type="EMBL" id="CP125942">
    <property type="protein sequence ID" value="XAO47514.1"/>
    <property type="molecule type" value="Genomic_DNA"/>
</dbReference>
<accession>A0AAU6WIC1</accession>
<keyword evidence="2" id="KW-0540">Nuclease</keyword>
<dbReference type="GO" id="GO:0008270">
    <property type="term" value="F:zinc ion binding"/>
    <property type="evidence" value="ECO:0007669"/>
    <property type="project" value="InterPro"/>
</dbReference>
<evidence type="ECO:0000313" key="2">
    <source>
        <dbReference type="EMBL" id="XAO47514.1"/>
    </source>
</evidence>
<gene>
    <name evidence="2" type="ORF">QMQ05_02300</name>
</gene>
<dbReference type="SMART" id="SM00507">
    <property type="entry name" value="HNHc"/>
    <property type="match status" value="1"/>
</dbReference>
<dbReference type="PANTHER" id="PTHR33877:SF1">
    <property type="entry name" value="TYPE IV METHYL-DIRECTED RESTRICTION ENZYME ECOKMCRA"/>
    <property type="match status" value="1"/>
</dbReference>
<keyword evidence="3" id="KW-1185">Reference proteome</keyword>
<evidence type="ECO:0000313" key="3">
    <source>
        <dbReference type="Proteomes" id="UP001486888"/>
    </source>
</evidence>
<proteinExistence type="predicted"/>
<protein>
    <submittedName>
        <fullName evidence="2">HNH endonuclease</fullName>
    </submittedName>
</protein>
<feature type="domain" description="HNH nuclease" evidence="1">
    <location>
        <begin position="1"/>
        <end position="45"/>
    </location>
</feature>
<keyword evidence="2" id="KW-0255">Endonuclease</keyword>
<dbReference type="InterPro" id="IPR052892">
    <property type="entry name" value="NA-targeting_endonuclease"/>
</dbReference>
<dbReference type="InterPro" id="IPR003615">
    <property type="entry name" value="HNH_nuc"/>
</dbReference>
<dbReference type="InterPro" id="IPR002711">
    <property type="entry name" value="HNH"/>
</dbReference>
<dbReference type="Pfam" id="PF01844">
    <property type="entry name" value="HNH"/>
    <property type="match status" value="1"/>
</dbReference>
<organism evidence="2 3">
    <name type="scientific">Glutamicibacter ectropisis</name>
    <dbReference type="NCBI Taxonomy" id="3046593"/>
    <lineage>
        <taxon>Bacteria</taxon>
        <taxon>Bacillati</taxon>
        <taxon>Actinomycetota</taxon>
        <taxon>Actinomycetes</taxon>
        <taxon>Micrococcales</taxon>
        <taxon>Micrococcaceae</taxon>
        <taxon>Glutamicibacter</taxon>
    </lineage>
</organism>
<dbReference type="Proteomes" id="UP001486888">
    <property type="component" value="Chromosome"/>
</dbReference>
<dbReference type="Gene3D" id="1.10.30.50">
    <property type="match status" value="1"/>
</dbReference>
<keyword evidence="2" id="KW-0378">Hydrolase</keyword>
<dbReference type="CDD" id="cd00085">
    <property type="entry name" value="HNHc"/>
    <property type="match status" value="1"/>
</dbReference>